<dbReference type="PANTHER" id="PTHR47332">
    <property type="entry name" value="SET DOMAIN-CONTAINING PROTEIN 5"/>
    <property type="match status" value="1"/>
</dbReference>
<dbReference type="InterPro" id="IPR053185">
    <property type="entry name" value="SET_domain_protein"/>
</dbReference>
<dbReference type="AlphaFoldDB" id="A0AA39ZQ10"/>
<evidence type="ECO:0000313" key="3">
    <source>
        <dbReference type="Proteomes" id="UP001172101"/>
    </source>
</evidence>
<proteinExistence type="predicted"/>
<dbReference type="EMBL" id="JAUIRO010000009">
    <property type="protein sequence ID" value="KAK0701575.1"/>
    <property type="molecule type" value="Genomic_DNA"/>
</dbReference>
<dbReference type="Gene3D" id="1.25.40.10">
    <property type="entry name" value="Tetratricopeptide repeat domain"/>
    <property type="match status" value="1"/>
</dbReference>
<gene>
    <name evidence="2" type="ORF">B0T26DRAFT_733950</name>
</gene>
<dbReference type="InterPro" id="IPR011990">
    <property type="entry name" value="TPR-like_helical_dom_sf"/>
</dbReference>
<dbReference type="CDD" id="cd20071">
    <property type="entry name" value="SET_SMYD"/>
    <property type="match status" value="1"/>
</dbReference>
<organism evidence="2 3">
    <name type="scientific">Lasiosphaeria miniovina</name>
    <dbReference type="NCBI Taxonomy" id="1954250"/>
    <lineage>
        <taxon>Eukaryota</taxon>
        <taxon>Fungi</taxon>
        <taxon>Dikarya</taxon>
        <taxon>Ascomycota</taxon>
        <taxon>Pezizomycotina</taxon>
        <taxon>Sordariomycetes</taxon>
        <taxon>Sordariomycetidae</taxon>
        <taxon>Sordariales</taxon>
        <taxon>Lasiosphaeriaceae</taxon>
        <taxon>Lasiosphaeria</taxon>
    </lineage>
</organism>
<dbReference type="InterPro" id="IPR046341">
    <property type="entry name" value="SET_dom_sf"/>
</dbReference>
<evidence type="ECO:0000259" key="1">
    <source>
        <dbReference type="PROSITE" id="PS50280"/>
    </source>
</evidence>
<dbReference type="PANTHER" id="PTHR47332:SF6">
    <property type="entry name" value="SET DOMAIN-CONTAINING PROTEIN"/>
    <property type="match status" value="1"/>
</dbReference>
<dbReference type="InterPro" id="IPR001214">
    <property type="entry name" value="SET_dom"/>
</dbReference>
<dbReference type="Proteomes" id="UP001172101">
    <property type="component" value="Unassembled WGS sequence"/>
</dbReference>
<dbReference type="SUPFAM" id="SSF82199">
    <property type="entry name" value="SET domain"/>
    <property type="match status" value="1"/>
</dbReference>
<keyword evidence="3" id="KW-1185">Reference proteome</keyword>
<evidence type="ECO:0000313" key="2">
    <source>
        <dbReference type="EMBL" id="KAK0701575.1"/>
    </source>
</evidence>
<accession>A0AA39ZQ10</accession>
<feature type="domain" description="SET" evidence="1">
    <location>
        <begin position="182"/>
        <end position="328"/>
    </location>
</feature>
<dbReference type="PROSITE" id="PS50280">
    <property type="entry name" value="SET"/>
    <property type="match status" value="1"/>
</dbReference>
<reference evidence="2" key="1">
    <citation type="submission" date="2023-06" db="EMBL/GenBank/DDBJ databases">
        <title>Genome-scale phylogeny and comparative genomics of the fungal order Sordariales.</title>
        <authorList>
            <consortium name="Lawrence Berkeley National Laboratory"/>
            <person name="Hensen N."/>
            <person name="Bonometti L."/>
            <person name="Westerberg I."/>
            <person name="Brannstrom I.O."/>
            <person name="Guillou S."/>
            <person name="Cros-Aarteil S."/>
            <person name="Calhoun S."/>
            <person name="Haridas S."/>
            <person name="Kuo A."/>
            <person name="Mondo S."/>
            <person name="Pangilinan J."/>
            <person name="Riley R."/>
            <person name="LaButti K."/>
            <person name="Andreopoulos B."/>
            <person name="Lipzen A."/>
            <person name="Chen C."/>
            <person name="Yanf M."/>
            <person name="Daum C."/>
            <person name="Ng V."/>
            <person name="Clum A."/>
            <person name="Steindorff A."/>
            <person name="Ohm R."/>
            <person name="Martin F."/>
            <person name="Silar P."/>
            <person name="Natvig D."/>
            <person name="Lalanne C."/>
            <person name="Gautier V."/>
            <person name="Ament-velasquez S.L."/>
            <person name="Kruys A."/>
            <person name="Hutchinson M.I."/>
            <person name="Powell A.J."/>
            <person name="Barry K."/>
            <person name="Miller A.N."/>
            <person name="Grigoriev I.V."/>
            <person name="Debuchy R."/>
            <person name="Gladieux P."/>
            <person name="Thoren M.H."/>
            <person name="Johannesson H."/>
        </authorList>
    </citation>
    <scope>NUCLEOTIDE SEQUENCE</scope>
    <source>
        <strain evidence="2">SMH2392-1A</strain>
    </source>
</reference>
<dbReference type="SMART" id="SM00317">
    <property type="entry name" value="SET"/>
    <property type="match status" value="1"/>
</dbReference>
<sequence>MALDTLLFPSGHYYHIGPDFELLTININQLFISQRKAADMMHRILLLAVSLLFCLSFALKDAAARSHAQQQKSWQCPRRSGTRIDESSIRTCPLPGQLGIVDEEGYSDAVSWSFSPRCIGDRVKNESGVPWIECLFSDSNFRNGHGISLVTSPTITSHLLGLGALEDRPHSAVAQEAAKGILSYEIVNVKGKGKGVVAKRLIRRGEIVMIDIPAILVGTGFLGQVRPHHRRRMVKQAINQLPERTRNKIYKLSSATGEYLIDGIFGQNSNSVLLGDGQIHIGMFTEAARINHSCRPNAYFRFSERMLAMEVVAYHNIEAGEEIEMSYVPITETREDRRKYLKENWGFDCTCELCRATDLEIGDSESRRRRMKELKESVLYARKEGFFQDAVNMAEEWLMFSEWERLPPLMPEYYDTLTELYLLNGDIFNATRYGRMALDGWAKFGSVDDEFLERSRIGLLNLSERSKTRRLYSSGGGPREKF</sequence>
<dbReference type="Gene3D" id="2.170.270.10">
    <property type="entry name" value="SET domain"/>
    <property type="match status" value="1"/>
</dbReference>
<dbReference type="RefSeq" id="XP_060289239.1">
    <property type="nucleotide sequence ID" value="XM_060443169.1"/>
</dbReference>
<protein>
    <recommendedName>
        <fullName evidence="1">SET domain-containing protein</fullName>
    </recommendedName>
</protein>
<comment type="caution">
    <text evidence="2">The sequence shown here is derived from an EMBL/GenBank/DDBJ whole genome shotgun (WGS) entry which is preliminary data.</text>
</comment>
<dbReference type="Pfam" id="PF00856">
    <property type="entry name" value="SET"/>
    <property type="match status" value="1"/>
</dbReference>
<name>A0AA39ZQ10_9PEZI</name>
<dbReference type="GeneID" id="85326439"/>